<accession>A0AAV4VRT2</accession>
<name>A0AAV4VRT2_9ARAC</name>
<dbReference type="AlphaFoldDB" id="A0AAV4VRT2"/>
<feature type="compositionally biased region" description="Basic and acidic residues" evidence="1">
    <location>
        <begin position="9"/>
        <end position="26"/>
    </location>
</feature>
<evidence type="ECO:0000256" key="1">
    <source>
        <dbReference type="SAM" id="MobiDB-lite"/>
    </source>
</evidence>
<feature type="region of interest" description="Disordered" evidence="1">
    <location>
        <begin position="1"/>
        <end position="50"/>
    </location>
</feature>
<proteinExistence type="predicted"/>
<feature type="non-terminal residue" evidence="2">
    <location>
        <position position="1"/>
    </location>
</feature>
<protein>
    <submittedName>
        <fullName evidence="2">Uncharacterized protein</fullName>
    </submittedName>
</protein>
<evidence type="ECO:0000313" key="3">
    <source>
        <dbReference type="Proteomes" id="UP001054837"/>
    </source>
</evidence>
<keyword evidence="3" id="KW-1185">Reference proteome</keyword>
<evidence type="ECO:0000313" key="2">
    <source>
        <dbReference type="EMBL" id="GIY73191.1"/>
    </source>
</evidence>
<gene>
    <name evidence="2" type="ORF">CDAR_568561</name>
</gene>
<sequence>TCHRTPTSGKEEERKALNVSKSEVEKQVTGYTFQGGNSENGSSQSQMDCEEYSAKLKHTTKKPGTLNQVPEIPVVNSFTPLDQAADMQTDDSPTTQNKMHPVMVNIEDQNVKDITNLIGSEFGKRFILKLAPKHLKCTALDNQSYQDLITYLENNEFLQNYPQIDEVTQGGAERVTSS</sequence>
<comment type="caution">
    <text evidence="2">The sequence shown here is derived from an EMBL/GenBank/DDBJ whole genome shotgun (WGS) entry which is preliminary data.</text>
</comment>
<feature type="compositionally biased region" description="Low complexity" evidence="1">
    <location>
        <begin position="34"/>
        <end position="46"/>
    </location>
</feature>
<reference evidence="2 3" key="1">
    <citation type="submission" date="2021-06" db="EMBL/GenBank/DDBJ databases">
        <title>Caerostris darwini draft genome.</title>
        <authorList>
            <person name="Kono N."/>
            <person name="Arakawa K."/>
        </authorList>
    </citation>
    <scope>NUCLEOTIDE SEQUENCE [LARGE SCALE GENOMIC DNA]</scope>
</reference>
<dbReference type="Proteomes" id="UP001054837">
    <property type="component" value="Unassembled WGS sequence"/>
</dbReference>
<dbReference type="EMBL" id="BPLQ01013572">
    <property type="protein sequence ID" value="GIY73191.1"/>
    <property type="molecule type" value="Genomic_DNA"/>
</dbReference>
<organism evidence="2 3">
    <name type="scientific">Caerostris darwini</name>
    <dbReference type="NCBI Taxonomy" id="1538125"/>
    <lineage>
        <taxon>Eukaryota</taxon>
        <taxon>Metazoa</taxon>
        <taxon>Ecdysozoa</taxon>
        <taxon>Arthropoda</taxon>
        <taxon>Chelicerata</taxon>
        <taxon>Arachnida</taxon>
        <taxon>Araneae</taxon>
        <taxon>Araneomorphae</taxon>
        <taxon>Entelegynae</taxon>
        <taxon>Araneoidea</taxon>
        <taxon>Araneidae</taxon>
        <taxon>Caerostris</taxon>
    </lineage>
</organism>